<dbReference type="AlphaFoldDB" id="A0A016TRY0"/>
<name>A0A016TRY0_9BILA</name>
<dbReference type="EMBL" id="JARK01001416">
    <property type="protein sequence ID" value="EYC05804.1"/>
    <property type="molecule type" value="Genomic_DNA"/>
</dbReference>
<protein>
    <submittedName>
        <fullName evidence="1">Uncharacterized protein</fullName>
    </submittedName>
</protein>
<organism evidence="1 2">
    <name type="scientific">Ancylostoma ceylanicum</name>
    <dbReference type="NCBI Taxonomy" id="53326"/>
    <lineage>
        <taxon>Eukaryota</taxon>
        <taxon>Metazoa</taxon>
        <taxon>Ecdysozoa</taxon>
        <taxon>Nematoda</taxon>
        <taxon>Chromadorea</taxon>
        <taxon>Rhabditida</taxon>
        <taxon>Rhabditina</taxon>
        <taxon>Rhabditomorpha</taxon>
        <taxon>Strongyloidea</taxon>
        <taxon>Ancylostomatidae</taxon>
        <taxon>Ancylostomatinae</taxon>
        <taxon>Ancylostoma</taxon>
    </lineage>
</organism>
<evidence type="ECO:0000313" key="2">
    <source>
        <dbReference type="Proteomes" id="UP000024635"/>
    </source>
</evidence>
<reference evidence="2" key="1">
    <citation type="journal article" date="2015" name="Nat. Genet.">
        <title>The genome and transcriptome of the zoonotic hookworm Ancylostoma ceylanicum identify infection-specific gene families.</title>
        <authorList>
            <person name="Schwarz E.M."/>
            <person name="Hu Y."/>
            <person name="Antoshechkin I."/>
            <person name="Miller M.M."/>
            <person name="Sternberg P.W."/>
            <person name="Aroian R.V."/>
        </authorList>
    </citation>
    <scope>NUCLEOTIDE SEQUENCE</scope>
    <source>
        <strain evidence="2">HY135</strain>
    </source>
</reference>
<keyword evidence="2" id="KW-1185">Reference proteome</keyword>
<accession>A0A016TRY0</accession>
<comment type="caution">
    <text evidence="1">The sequence shown here is derived from an EMBL/GenBank/DDBJ whole genome shotgun (WGS) entry which is preliminary data.</text>
</comment>
<dbReference type="Proteomes" id="UP000024635">
    <property type="component" value="Unassembled WGS sequence"/>
</dbReference>
<sequence length="99" mass="11330">MCYFERHSMFLWKLLMEGSPTRDAEEAALQSSLRPETSNFEFVYSSIAGNCLILLLYVRQPVDHGDVSDASRPNCRTRLVSNFILLTFLGSRLRPSLEN</sequence>
<evidence type="ECO:0000313" key="1">
    <source>
        <dbReference type="EMBL" id="EYC05804.1"/>
    </source>
</evidence>
<gene>
    <name evidence="1" type="primary">Acey_s0080.g1368</name>
    <name evidence="1" type="ORF">Y032_0080g1368</name>
</gene>
<proteinExistence type="predicted"/>